<evidence type="ECO:0000313" key="2">
    <source>
        <dbReference type="EMBL" id="AYG95367.1"/>
    </source>
</evidence>
<dbReference type="InterPro" id="IPR023606">
    <property type="entry name" value="CoA-Trfase_III_dom_1_sf"/>
</dbReference>
<dbReference type="Gene3D" id="3.30.1540.10">
    <property type="entry name" value="formyl-coa transferase, domain 3"/>
    <property type="match status" value="1"/>
</dbReference>
<dbReference type="Proteomes" id="UP000276984">
    <property type="component" value="Chromosome"/>
</dbReference>
<dbReference type="InterPro" id="IPR050483">
    <property type="entry name" value="CoA-transferase_III_domain"/>
</dbReference>
<keyword evidence="1 2" id="KW-0808">Transferase</keyword>
<dbReference type="SUPFAM" id="SSF89796">
    <property type="entry name" value="CoA-transferase family III (CaiB/BaiF)"/>
    <property type="match status" value="1"/>
</dbReference>
<gene>
    <name evidence="2" type="ORF">D8I30_09400</name>
</gene>
<accession>A0A494RG04</accession>
<dbReference type="OrthoDB" id="7488526at2"/>
<evidence type="ECO:0000256" key="1">
    <source>
        <dbReference type="ARBA" id="ARBA00022679"/>
    </source>
</evidence>
<dbReference type="EMBL" id="CP032707">
    <property type="protein sequence ID" value="AYG95367.1"/>
    <property type="molecule type" value="Genomic_DNA"/>
</dbReference>
<dbReference type="InterPro" id="IPR044855">
    <property type="entry name" value="CoA-Trfase_III_dom3_sf"/>
</dbReference>
<organism evidence="2 3">
    <name type="scientific">Brevundimonas naejangsanensis</name>
    <dbReference type="NCBI Taxonomy" id="588932"/>
    <lineage>
        <taxon>Bacteria</taxon>
        <taxon>Pseudomonadati</taxon>
        <taxon>Pseudomonadota</taxon>
        <taxon>Alphaproteobacteria</taxon>
        <taxon>Caulobacterales</taxon>
        <taxon>Caulobacteraceae</taxon>
        <taxon>Brevundimonas</taxon>
    </lineage>
</organism>
<dbReference type="PANTHER" id="PTHR48207">
    <property type="entry name" value="SUCCINATE--HYDROXYMETHYLGLUTARATE COA-TRANSFERASE"/>
    <property type="match status" value="1"/>
</dbReference>
<name>A0A494RG04_9CAUL</name>
<evidence type="ECO:0000313" key="3">
    <source>
        <dbReference type="Proteomes" id="UP000276984"/>
    </source>
</evidence>
<keyword evidence="3" id="KW-1185">Reference proteome</keyword>
<dbReference type="Pfam" id="PF02515">
    <property type="entry name" value="CoA_transf_3"/>
    <property type="match status" value="1"/>
</dbReference>
<dbReference type="AlphaFoldDB" id="A0A494RG04"/>
<sequence>MSDAASIPSASLSAPHGPLAGLRVLDLSRVLAGPWATQTLADLGAEVIKIERPGAGDDTRHWGPPFTTTADGAPGDAAYFLCANRGKKSVELDIASPEGAEAARRLAATCDVVVENFKTGGLKKYGLDYAALAAVNPTLVYCSITGFGQDGPDAHRAGYDYMIQAMGGLMSITGQPDGAPGAEPMKVGVAVVDLFTGLYASNAILAALWHARATGEGQHIDIALFDVQAAMLANQATNYFVSGKAPTRMGNAHPNLAPYQPFPCSDGMVIIAVGNDGQFRALCGALELEAEDRFATNALRVANREALGPLIAARTQGFTMHGLMQALERAGVPCGPVNTIDQVFQEPQAVHRGLTVEQSRADLAQPIRTVASPIRLSKTPVRYDAPPPRLGQDTEEVLGALKAEG</sequence>
<dbReference type="InterPro" id="IPR003673">
    <property type="entry name" value="CoA-Trfase_fam_III"/>
</dbReference>
<reference evidence="2 3" key="1">
    <citation type="submission" date="2018-10" db="EMBL/GenBank/DDBJ databases">
        <title>Complete genome sequence of Brevundimonas naejangsanensis BRV3.</title>
        <authorList>
            <person name="Berrios L."/>
            <person name="Ely B."/>
        </authorList>
    </citation>
    <scope>NUCLEOTIDE SEQUENCE [LARGE SCALE GENOMIC DNA]</scope>
    <source>
        <strain evidence="2 3">BRV3</strain>
    </source>
</reference>
<dbReference type="Gene3D" id="3.40.50.10540">
    <property type="entry name" value="Crotonobetainyl-coa:carnitine coa-transferase, domain 1"/>
    <property type="match status" value="1"/>
</dbReference>
<protein>
    <submittedName>
        <fullName evidence="2">CoA transferase</fullName>
    </submittedName>
</protein>
<dbReference type="PANTHER" id="PTHR48207:SF3">
    <property type="entry name" value="SUCCINATE--HYDROXYMETHYLGLUTARATE COA-TRANSFERASE"/>
    <property type="match status" value="1"/>
</dbReference>
<dbReference type="RefSeq" id="WP_121482514.1">
    <property type="nucleotide sequence ID" value="NZ_CP032707.1"/>
</dbReference>
<dbReference type="GO" id="GO:0008410">
    <property type="term" value="F:CoA-transferase activity"/>
    <property type="evidence" value="ECO:0007669"/>
    <property type="project" value="TreeGrafter"/>
</dbReference>
<proteinExistence type="predicted"/>